<protein>
    <recommendedName>
        <fullName evidence="1">RNA helicase</fullName>
        <ecNumber evidence="1">3.6.4.13</ecNumber>
    </recommendedName>
</protein>
<dbReference type="PROSITE" id="PS50020">
    <property type="entry name" value="WW_DOMAIN_2"/>
    <property type="match status" value="1"/>
</dbReference>
<evidence type="ECO:0000313" key="13">
    <source>
        <dbReference type="Proteomes" id="UP000485058"/>
    </source>
</evidence>
<dbReference type="PANTHER" id="PTHR47958">
    <property type="entry name" value="ATP-DEPENDENT RNA HELICASE DBP3"/>
    <property type="match status" value="1"/>
</dbReference>
<dbReference type="AlphaFoldDB" id="A0A699YPB2"/>
<dbReference type="Proteomes" id="UP000485058">
    <property type="component" value="Unassembled WGS sequence"/>
</dbReference>
<evidence type="ECO:0000259" key="9">
    <source>
        <dbReference type="PROSITE" id="PS51192"/>
    </source>
</evidence>
<dbReference type="InterPro" id="IPR014001">
    <property type="entry name" value="Helicase_ATP-bd"/>
</dbReference>
<keyword evidence="3 7" id="KW-0378">Hydrolase</keyword>
<feature type="non-terminal residue" evidence="12">
    <location>
        <position position="791"/>
    </location>
</feature>
<evidence type="ECO:0000256" key="2">
    <source>
        <dbReference type="ARBA" id="ARBA00022741"/>
    </source>
</evidence>
<gene>
    <name evidence="12" type="ORF">HaLaN_04795</name>
</gene>
<evidence type="ECO:0000256" key="7">
    <source>
        <dbReference type="RuleBase" id="RU000492"/>
    </source>
</evidence>
<evidence type="ECO:0000259" key="10">
    <source>
        <dbReference type="PROSITE" id="PS51194"/>
    </source>
</evidence>
<organism evidence="12 13">
    <name type="scientific">Haematococcus lacustris</name>
    <name type="common">Green alga</name>
    <name type="synonym">Haematococcus pluvialis</name>
    <dbReference type="NCBI Taxonomy" id="44745"/>
    <lineage>
        <taxon>Eukaryota</taxon>
        <taxon>Viridiplantae</taxon>
        <taxon>Chlorophyta</taxon>
        <taxon>core chlorophytes</taxon>
        <taxon>Chlorophyceae</taxon>
        <taxon>CS clade</taxon>
        <taxon>Chlamydomonadales</taxon>
        <taxon>Haematococcaceae</taxon>
        <taxon>Haematococcus</taxon>
    </lineage>
</organism>
<evidence type="ECO:0000256" key="1">
    <source>
        <dbReference type="ARBA" id="ARBA00012552"/>
    </source>
</evidence>
<dbReference type="EC" id="3.6.4.13" evidence="1"/>
<dbReference type="GO" id="GO:0005524">
    <property type="term" value="F:ATP binding"/>
    <property type="evidence" value="ECO:0007669"/>
    <property type="project" value="UniProtKB-KW"/>
</dbReference>
<dbReference type="SMART" id="SM00456">
    <property type="entry name" value="WW"/>
    <property type="match status" value="1"/>
</dbReference>
<name>A0A699YPB2_HAELA</name>
<keyword evidence="4 7" id="KW-0347">Helicase</keyword>
<evidence type="ECO:0000256" key="4">
    <source>
        <dbReference type="ARBA" id="ARBA00022806"/>
    </source>
</evidence>
<evidence type="ECO:0000259" key="8">
    <source>
        <dbReference type="PROSITE" id="PS50020"/>
    </source>
</evidence>
<sequence length="791" mass="86326">MKENVEASSAKTAIVSLQLTQVNMSGPVRVDDSTLPAPWQALHDPASNLRYYWNPSTNVTTYQRPASEPAAMPPASSYDDGYRVSFSQVAWLLPIVDLAKCIGMLQQPSSYNSNSSYGGGAGGYGSGGGGGNGSAPGGSGSSAPGVVREVHSKNSTGFLSPADYARKHDLRYEGDNVPEALQTFESVGFPPDILDEIRRAGFPCPTPIQAAAWPVAMSGRDLVAIAKTGSGKTCGFLLPGMLHIKETRKDPRAGPILLVLAPTRELAVQTKSEADKFGRSSGIRNTCLYGGAPKGPQLRDISMGAHIAIATPGRLNDFLEGGQVRLSNVSYLVLDEADRMLDMGFEPQIQKIVRTIPRQRQTLFFSATWPREVKQIASQFVTNQTVHIFIGGVEEKLVANKSITQFVKVMGSNHEKLPELQRILRSKPGGTRIIVFCTTKRMCDQLSHSISRDFRAAAIHVTQLLEQHTEAHRPGCEGHSLPSRVSCLYGGAPKGPQLRDISMGAHIAIATPGRLNDFLEGGQVRLSNVSYLVLDEADRMLDMGFEPQIQKIVRTIPRQRQTLFFSATWPREVKQIASQFVTNQTVHIFIGGVEEKLVANKSITQFVKVMGSNHEKLPELQRILRSKPGGTRIIVFCTTKRMCDQLSHSISRDFRAAAIHGDKRQQERDYVLAAFKSGQTPVLIATDVAARGLDIPHVAAVVNYDFPTGVEDYIHRIGRTGRAGATGESYTFLTFEDGKHARQLATVMSEAGQVVSPELEQLAGSSRSFGACQPLLRQHLCTQQHLLQPHM</sequence>
<evidence type="ECO:0000259" key="11">
    <source>
        <dbReference type="PROSITE" id="PS51195"/>
    </source>
</evidence>
<reference evidence="12 13" key="1">
    <citation type="submission" date="2020-02" db="EMBL/GenBank/DDBJ databases">
        <title>Draft genome sequence of Haematococcus lacustris strain NIES-144.</title>
        <authorList>
            <person name="Morimoto D."/>
            <person name="Nakagawa S."/>
            <person name="Yoshida T."/>
            <person name="Sawayama S."/>
        </authorList>
    </citation>
    <scope>NUCLEOTIDE SEQUENCE [LARGE SCALE GENOMIC DNA]</scope>
    <source>
        <strain evidence="12 13">NIES-144</strain>
    </source>
</reference>
<dbReference type="GO" id="GO:0003676">
    <property type="term" value="F:nucleic acid binding"/>
    <property type="evidence" value="ECO:0007669"/>
    <property type="project" value="InterPro"/>
</dbReference>
<dbReference type="PROSITE" id="PS00039">
    <property type="entry name" value="DEAD_ATP_HELICASE"/>
    <property type="match status" value="2"/>
</dbReference>
<feature type="domain" description="DEAD-box RNA helicase Q" evidence="11">
    <location>
        <begin position="182"/>
        <end position="210"/>
    </location>
</feature>
<dbReference type="CDD" id="cd18787">
    <property type="entry name" value="SF2_C_DEAD"/>
    <property type="match status" value="1"/>
</dbReference>
<dbReference type="SUPFAM" id="SSF52540">
    <property type="entry name" value="P-loop containing nucleoside triphosphate hydrolases"/>
    <property type="match status" value="2"/>
</dbReference>
<dbReference type="SMART" id="SM00487">
    <property type="entry name" value="DEXDc"/>
    <property type="match status" value="2"/>
</dbReference>
<dbReference type="PROSITE" id="PS51192">
    <property type="entry name" value="HELICASE_ATP_BIND_1"/>
    <property type="match status" value="2"/>
</dbReference>
<feature type="domain" description="Helicase ATP-binding" evidence="9">
    <location>
        <begin position="417"/>
        <end position="587"/>
    </location>
</feature>
<dbReference type="PROSITE" id="PS51194">
    <property type="entry name" value="HELICASE_CTER"/>
    <property type="match status" value="1"/>
</dbReference>
<feature type="domain" description="Helicase C-terminal" evidence="10">
    <location>
        <begin position="616"/>
        <end position="763"/>
    </location>
</feature>
<evidence type="ECO:0000256" key="6">
    <source>
        <dbReference type="PROSITE-ProRule" id="PRU00552"/>
    </source>
</evidence>
<comment type="similarity">
    <text evidence="7">Belongs to the DEAD box helicase family.</text>
</comment>
<dbReference type="Pfam" id="PF00397">
    <property type="entry name" value="WW"/>
    <property type="match status" value="1"/>
</dbReference>
<dbReference type="EMBL" id="BLLF01000248">
    <property type="protein sequence ID" value="GFH09618.1"/>
    <property type="molecule type" value="Genomic_DNA"/>
</dbReference>
<dbReference type="InterPro" id="IPR014014">
    <property type="entry name" value="RNA_helicase_DEAD_Q_motif"/>
</dbReference>
<dbReference type="InterPro" id="IPR027417">
    <property type="entry name" value="P-loop_NTPase"/>
</dbReference>
<evidence type="ECO:0000256" key="3">
    <source>
        <dbReference type="ARBA" id="ARBA00022801"/>
    </source>
</evidence>
<dbReference type="GO" id="GO:0016787">
    <property type="term" value="F:hydrolase activity"/>
    <property type="evidence" value="ECO:0007669"/>
    <property type="project" value="UniProtKB-KW"/>
</dbReference>
<keyword evidence="5 7" id="KW-0067">ATP-binding</keyword>
<accession>A0A699YPB2</accession>
<evidence type="ECO:0000313" key="12">
    <source>
        <dbReference type="EMBL" id="GFH09618.1"/>
    </source>
</evidence>
<dbReference type="InterPro" id="IPR001202">
    <property type="entry name" value="WW_dom"/>
</dbReference>
<keyword evidence="2 7" id="KW-0547">Nucleotide-binding</keyword>
<dbReference type="FunFam" id="3.40.50.300:FF:000008">
    <property type="entry name" value="ATP-dependent RNA helicase RhlB"/>
    <property type="match status" value="1"/>
</dbReference>
<dbReference type="InterPro" id="IPR000629">
    <property type="entry name" value="RNA-helicase_DEAD-box_CS"/>
</dbReference>
<evidence type="ECO:0000256" key="5">
    <source>
        <dbReference type="ARBA" id="ARBA00022840"/>
    </source>
</evidence>
<dbReference type="PROSITE" id="PS01159">
    <property type="entry name" value="WW_DOMAIN_1"/>
    <property type="match status" value="1"/>
</dbReference>
<dbReference type="InterPro" id="IPR001650">
    <property type="entry name" value="Helicase_C-like"/>
</dbReference>
<dbReference type="Pfam" id="PF00271">
    <property type="entry name" value="Helicase_C"/>
    <property type="match status" value="1"/>
</dbReference>
<dbReference type="Gene3D" id="2.20.70.10">
    <property type="match status" value="1"/>
</dbReference>
<dbReference type="InterPro" id="IPR036020">
    <property type="entry name" value="WW_dom_sf"/>
</dbReference>
<dbReference type="InterPro" id="IPR011545">
    <property type="entry name" value="DEAD/DEAH_box_helicase_dom"/>
</dbReference>
<dbReference type="GO" id="GO:0003724">
    <property type="term" value="F:RNA helicase activity"/>
    <property type="evidence" value="ECO:0007669"/>
    <property type="project" value="UniProtKB-EC"/>
</dbReference>
<comment type="caution">
    <text evidence="12">The sequence shown here is derived from an EMBL/GenBank/DDBJ whole genome shotgun (WGS) entry which is preliminary data.</text>
</comment>
<dbReference type="SUPFAM" id="SSF51045">
    <property type="entry name" value="WW domain"/>
    <property type="match status" value="1"/>
</dbReference>
<dbReference type="PROSITE" id="PS51195">
    <property type="entry name" value="Q_MOTIF"/>
    <property type="match status" value="1"/>
</dbReference>
<dbReference type="CDD" id="cd00201">
    <property type="entry name" value="WW"/>
    <property type="match status" value="1"/>
</dbReference>
<feature type="short sequence motif" description="Q motif" evidence="6">
    <location>
        <begin position="182"/>
        <end position="210"/>
    </location>
</feature>
<dbReference type="Gene3D" id="3.40.50.300">
    <property type="entry name" value="P-loop containing nucleotide triphosphate hydrolases"/>
    <property type="match status" value="3"/>
</dbReference>
<dbReference type="Pfam" id="PF00270">
    <property type="entry name" value="DEAD"/>
    <property type="match status" value="2"/>
</dbReference>
<proteinExistence type="inferred from homology"/>
<dbReference type="SMART" id="SM00490">
    <property type="entry name" value="HELICc"/>
    <property type="match status" value="1"/>
</dbReference>
<feature type="domain" description="WW" evidence="8">
    <location>
        <begin position="33"/>
        <end position="67"/>
    </location>
</feature>
<feature type="domain" description="Helicase ATP-binding" evidence="9">
    <location>
        <begin position="213"/>
        <end position="387"/>
    </location>
</feature>
<keyword evidence="13" id="KW-1185">Reference proteome</keyword>